<evidence type="ECO:0000256" key="3">
    <source>
        <dbReference type="PROSITE-ProRule" id="PRU00023"/>
    </source>
</evidence>
<dbReference type="SUPFAM" id="SSF48403">
    <property type="entry name" value="Ankyrin repeat"/>
    <property type="match status" value="1"/>
</dbReference>
<feature type="repeat" description="ANK" evidence="3">
    <location>
        <begin position="78"/>
        <end position="112"/>
    </location>
</feature>
<dbReference type="KEGG" id="hcu:MUN79_23110"/>
<dbReference type="PROSITE" id="PS50297">
    <property type="entry name" value="ANK_REP_REGION"/>
    <property type="match status" value="1"/>
</dbReference>
<organism evidence="4 5">
    <name type="scientific">Hymenobacter cellulosilyticus</name>
    <dbReference type="NCBI Taxonomy" id="2932248"/>
    <lineage>
        <taxon>Bacteria</taxon>
        <taxon>Pseudomonadati</taxon>
        <taxon>Bacteroidota</taxon>
        <taxon>Cytophagia</taxon>
        <taxon>Cytophagales</taxon>
        <taxon>Hymenobacteraceae</taxon>
        <taxon>Hymenobacter</taxon>
    </lineage>
</organism>
<dbReference type="InterPro" id="IPR050776">
    <property type="entry name" value="Ank_Repeat/CDKN_Inhibitor"/>
</dbReference>
<evidence type="ECO:0000313" key="5">
    <source>
        <dbReference type="Proteomes" id="UP000831796"/>
    </source>
</evidence>
<accession>A0A8T9Q229</accession>
<dbReference type="PANTHER" id="PTHR24201:SF16">
    <property type="entry name" value="ANKYRIN-1-LIKE-RELATED"/>
    <property type="match status" value="1"/>
</dbReference>
<dbReference type="Proteomes" id="UP000831796">
    <property type="component" value="Chromosome"/>
</dbReference>
<keyword evidence="2 3" id="KW-0040">ANK repeat</keyword>
<dbReference type="PROSITE" id="PS50088">
    <property type="entry name" value="ANK_REPEAT"/>
    <property type="match status" value="2"/>
</dbReference>
<dbReference type="PRINTS" id="PR01415">
    <property type="entry name" value="ANKYRIN"/>
</dbReference>
<protein>
    <submittedName>
        <fullName evidence="4">Ankyrin repeat domain-containing protein</fullName>
    </submittedName>
</protein>
<dbReference type="PANTHER" id="PTHR24201">
    <property type="entry name" value="ANK_REP_REGION DOMAIN-CONTAINING PROTEIN"/>
    <property type="match status" value="1"/>
</dbReference>
<dbReference type="InterPro" id="IPR036770">
    <property type="entry name" value="Ankyrin_rpt-contain_sf"/>
</dbReference>
<evidence type="ECO:0000313" key="4">
    <source>
        <dbReference type="EMBL" id="UOQ71477.1"/>
    </source>
</evidence>
<evidence type="ECO:0000256" key="2">
    <source>
        <dbReference type="ARBA" id="ARBA00023043"/>
    </source>
</evidence>
<gene>
    <name evidence="4" type="ORF">MUN79_23110</name>
</gene>
<dbReference type="AlphaFoldDB" id="A0A8T9Q229"/>
<feature type="repeat" description="ANK" evidence="3">
    <location>
        <begin position="45"/>
        <end position="77"/>
    </location>
</feature>
<dbReference type="SMART" id="SM00248">
    <property type="entry name" value="ANK"/>
    <property type="match status" value="3"/>
</dbReference>
<dbReference type="InterPro" id="IPR002110">
    <property type="entry name" value="Ankyrin_rpt"/>
</dbReference>
<evidence type="ECO:0000256" key="1">
    <source>
        <dbReference type="ARBA" id="ARBA00022737"/>
    </source>
</evidence>
<name>A0A8T9Q229_9BACT</name>
<dbReference type="EMBL" id="CP095046">
    <property type="protein sequence ID" value="UOQ71477.1"/>
    <property type="molecule type" value="Genomic_DNA"/>
</dbReference>
<reference evidence="4" key="1">
    <citation type="submission" date="2022-04" db="EMBL/GenBank/DDBJ databases">
        <title>Hymenobacter sp. isolated from the air.</title>
        <authorList>
            <person name="Won M."/>
            <person name="Lee C.-M."/>
            <person name="Woen H.-Y."/>
            <person name="Kwon S.-W."/>
        </authorList>
    </citation>
    <scope>NUCLEOTIDE SEQUENCE</scope>
    <source>
        <strain evidence="4">5116S-3</strain>
    </source>
</reference>
<dbReference type="Gene3D" id="1.25.40.20">
    <property type="entry name" value="Ankyrin repeat-containing domain"/>
    <property type="match status" value="1"/>
</dbReference>
<keyword evidence="1" id="KW-0677">Repeat</keyword>
<dbReference type="Pfam" id="PF12796">
    <property type="entry name" value="Ank_2"/>
    <property type="match status" value="1"/>
</dbReference>
<proteinExistence type="predicted"/>
<sequence length="135" mass="14298">MTDSTINLTDSNGRSLLSLVVNYGDAAMLQWLLPKGPALDQQDCNGLTALHFAAQAYAVEMASLLLIAGATVDVTDAYGNSPLWRATFESRGQGGMLKLLLAHGANPDQANDSGVAPRQLAETIANFDVKQFFAA</sequence>
<keyword evidence="5" id="KW-1185">Reference proteome</keyword>